<keyword evidence="2" id="KW-1185">Reference proteome</keyword>
<dbReference type="SFLD" id="SFLDG01129">
    <property type="entry name" value="C1.5:_HAD__Beta-PGM__Phosphata"/>
    <property type="match status" value="1"/>
</dbReference>
<organism evidence="1 2">
    <name type="scientific">Deinococcus multiflagellatus</name>
    <dbReference type="NCBI Taxonomy" id="1656887"/>
    <lineage>
        <taxon>Bacteria</taxon>
        <taxon>Thermotogati</taxon>
        <taxon>Deinococcota</taxon>
        <taxon>Deinococci</taxon>
        <taxon>Deinococcales</taxon>
        <taxon>Deinococcaceae</taxon>
        <taxon>Deinococcus</taxon>
    </lineage>
</organism>
<dbReference type="InterPro" id="IPR051806">
    <property type="entry name" value="HAD-like_SPP"/>
</dbReference>
<dbReference type="RefSeq" id="WP_380056521.1">
    <property type="nucleotide sequence ID" value="NZ_JBHSWB010000001.1"/>
</dbReference>
<reference evidence="2" key="1">
    <citation type="journal article" date="2019" name="Int. J. Syst. Evol. Microbiol.">
        <title>The Global Catalogue of Microorganisms (GCM) 10K type strain sequencing project: providing services to taxonomists for standard genome sequencing and annotation.</title>
        <authorList>
            <consortium name="The Broad Institute Genomics Platform"/>
            <consortium name="The Broad Institute Genome Sequencing Center for Infectious Disease"/>
            <person name="Wu L."/>
            <person name="Ma J."/>
        </authorList>
    </citation>
    <scope>NUCLEOTIDE SEQUENCE [LARGE SCALE GENOMIC DNA]</scope>
    <source>
        <strain evidence="2">CCUG 63830</strain>
    </source>
</reference>
<name>A0ABW1ZMU3_9DEIO</name>
<dbReference type="SUPFAM" id="SSF56784">
    <property type="entry name" value="HAD-like"/>
    <property type="match status" value="1"/>
</dbReference>
<dbReference type="InterPro" id="IPR006439">
    <property type="entry name" value="HAD-SF_hydro_IA"/>
</dbReference>
<dbReference type="InterPro" id="IPR023214">
    <property type="entry name" value="HAD_sf"/>
</dbReference>
<dbReference type="PANTHER" id="PTHR43481:SF4">
    <property type="entry name" value="GLYCEROL-1-PHOSPHATE PHOSPHOHYDROLASE 1-RELATED"/>
    <property type="match status" value="1"/>
</dbReference>
<comment type="caution">
    <text evidence="1">The sequence shown here is derived from an EMBL/GenBank/DDBJ whole genome shotgun (WGS) entry which is preliminary data.</text>
</comment>
<dbReference type="EMBL" id="JBHSWB010000001">
    <property type="protein sequence ID" value="MFC6661150.1"/>
    <property type="molecule type" value="Genomic_DNA"/>
</dbReference>
<dbReference type="PRINTS" id="PR00413">
    <property type="entry name" value="HADHALOGNASE"/>
</dbReference>
<keyword evidence="1" id="KW-0378">Hydrolase</keyword>
<dbReference type="PANTHER" id="PTHR43481">
    <property type="entry name" value="FRUCTOSE-1-PHOSPHATE PHOSPHATASE"/>
    <property type="match status" value="1"/>
</dbReference>
<dbReference type="Pfam" id="PF00702">
    <property type="entry name" value="Hydrolase"/>
    <property type="match status" value="1"/>
</dbReference>
<proteinExistence type="predicted"/>
<protein>
    <submittedName>
        <fullName evidence="1">HAD-IA family hydrolase</fullName>
    </submittedName>
</protein>
<dbReference type="NCBIfam" id="TIGR01509">
    <property type="entry name" value="HAD-SF-IA-v3"/>
    <property type="match status" value="1"/>
</dbReference>
<dbReference type="SFLD" id="SFLDS00003">
    <property type="entry name" value="Haloacid_Dehalogenase"/>
    <property type="match status" value="1"/>
</dbReference>
<dbReference type="GO" id="GO:0016787">
    <property type="term" value="F:hydrolase activity"/>
    <property type="evidence" value="ECO:0007669"/>
    <property type="project" value="UniProtKB-KW"/>
</dbReference>
<dbReference type="SFLD" id="SFLDG01135">
    <property type="entry name" value="C1.5.6:_HAD__Beta-PGM__Phospha"/>
    <property type="match status" value="1"/>
</dbReference>
<sequence length="241" mass="26553">MNALRAVIFDFDGTIFDTETPEFQHWQALYRRHGRELHLQDWQRGIGTWDAFDPWAGLPGHVQAQRETVHEELREAVHAALEDADVRPGVRAVLDEVRARGLALGLATSSDYAWVTRWLSQHGLLNHFSALATRDDVRRVKPDPELYLLAAQRLGLDPAACLAVEDSLNGATAAVAAGMGVVVVPNEVTRTQPFPRRGPSCTVTTAAWTRCCRRRDGAETGAALGTVPRGRLPHDLLLALT</sequence>
<dbReference type="Proteomes" id="UP001596317">
    <property type="component" value="Unassembled WGS sequence"/>
</dbReference>
<dbReference type="Gene3D" id="1.10.150.240">
    <property type="entry name" value="Putative phosphatase, domain 2"/>
    <property type="match status" value="1"/>
</dbReference>
<dbReference type="InterPro" id="IPR023198">
    <property type="entry name" value="PGP-like_dom2"/>
</dbReference>
<dbReference type="Gene3D" id="3.40.50.1000">
    <property type="entry name" value="HAD superfamily/HAD-like"/>
    <property type="match status" value="1"/>
</dbReference>
<gene>
    <name evidence="1" type="ORF">ACFP90_12955</name>
</gene>
<evidence type="ECO:0000313" key="1">
    <source>
        <dbReference type="EMBL" id="MFC6661150.1"/>
    </source>
</evidence>
<evidence type="ECO:0000313" key="2">
    <source>
        <dbReference type="Proteomes" id="UP001596317"/>
    </source>
</evidence>
<dbReference type="InterPro" id="IPR036412">
    <property type="entry name" value="HAD-like_sf"/>
</dbReference>
<accession>A0ABW1ZMU3</accession>